<accession>A0A379CCY2</accession>
<evidence type="ECO:0000313" key="3">
    <source>
        <dbReference type="Proteomes" id="UP000255101"/>
    </source>
</evidence>
<dbReference type="RefSeq" id="WP_019595733.1">
    <property type="nucleotide sequence ID" value="NZ_FOVA01000007.1"/>
</dbReference>
<sequence>MLKKISNIKMINCLPLLLVVGGYRSYQNVTSVFPNDKLITAISISMMVICCHLVLKAIFIK</sequence>
<feature type="transmembrane region" description="Helical" evidence="1">
    <location>
        <begin position="38"/>
        <end position="59"/>
    </location>
</feature>
<dbReference type="EMBL" id="UGTB01000004">
    <property type="protein sequence ID" value="SUB60183.1"/>
    <property type="molecule type" value="Genomic_DNA"/>
</dbReference>
<keyword evidence="1" id="KW-0812">Transmembrane</keyword>
<proteinExistence type="predicted"/>
<keyword evidence="1" id="KW-1133">Transmembrane helix</keyword>
<evidence type="ECO:0000256" key="1">
    <source>
        <dbReference type="SAM" id="Phobius"/>
    </source>
</evidence>
<reference evidence="2 3" key="1">
    <citation type="submission" date="2018-06" db="EMBL/GenBank/DDBJ databases">
        <authorList>
            <consortium name="Pathogen Informatics"/>
            <person name="Doyle S."/>
        </authorList>
    </citation>
    <scope>NUCLEOTIDE SEQUENCE [LARGE SCALE GENOMIC DNA]</scope>
    <source>
        <strain evidence="2 3">NCTC11460</strain>
    </source>
</reference>
<dbReference type="Proteomes" id="UP000255101">
    <property type="component" value="Unassembled WGS sequence"/>
</dbReference>
<organism evidence="2 3">
    <name type="scientific">Peptostreptococcus anaerobius</name>
    <dbReference type="NCBI Taxonomy" id="1261"/>
    <lineage>
        <taxon>Bacteria</taxon>
        <taxon>Bacillati</taxon>
        <taxon>Bacillota</taxon>
        <taxon>Clostridia</taxon>
        <taxon>Peptostreptococcales</taxon>
        <taxon>Peptostreptococcaceae</taxon>
        <taxon>Peptostreptococcus</taxon>
    </lineage>
</organism>
<gene>
    <name evidence="2" type="ORF">NCTC11460_00061</name>
</gene>
<dbReference type="AlphaFoldDB" id="A0A379CCY2"/>
<feature type="transmembrane region" description="Helical" evidence="1">
    <location>
        <begin position="7"/>
        <end position="26"/>
    </location>
</feature>
<keyword evidence="1" id="KW-0472">Membrane</keyword>
<evidence type="ECO:0000313" key="2">
    <source>
        <dbReference type="EMBL" id="SUB60183.1"/>
    </source>
</evidence>
<protein>
    <submittedName>
        <fullName evidence="2">Uncharacterized protein</fullName>
    </submittedName>
</protein>
<name>A0A379CCY2_9FIRM</name>